<evidence type="ECO:0000256" key="5">
    <source>
        <dbReference type="ARBA" id="ARBA00022806"/>
    </source>
</evidence>
<dbReference type="GO" id="GO:0016787">
    <property type="term" value="F:hydrolase activity"/>
    <property type="evidence" value="ECO:0007669"/>
    <property type="project" value="UniProtKB-KW"/>
</dbReference>
<evidence type="ECO:0000256" key="11">
    <source>
        <dbReference type="SAM" id="MobiDB-lite"/>
    </source>
</evidence>
<feature type="region of interest" description="Disordered" evidence="11">
    <location>
        <begin position="859"/>
        <end position="937"/>
    </location>
</feature>
<dbReference type="Gene3D" id="1.10.150.80">
    <property type="entry name" value="HRDC domain"/>
    <property type="match status" value="1"/>
</dbReference>
<dbReference type="SMART" id="SM00487">
    <property type="entry name" value="DEXDc"/>
    <property type="match status" value="1"/>
</dbReference>
<dbReference type="FunFam" id="3.40.50.300:FF:001450">
    <property type="entry name" value="ATP-dependent DNA helicase"/>
    <property type="match status" value="1"/>
</dbReference>
<evidence type="ECO:0000259" key="12">
    <source>
        <dbReference type="PROSITE" id="PS50967"/>
    </source>
</evidence>
<dbReference type="PROSITE" id="PS50967">
    <property type="entry name" value="HRDC"/>
    <property type="match status" value="1"/>
</dbReference>
<evidence type="ECO:0000313" key="15">
    <source>
        <dbReference type="EMBL" id="GAQ87840.1"/>
    </source>
</evidence>
<dbReference type="CDD" id="cd17920">
    <property type="entry name" value="DEXHc_RecQ"/>
    <property type="match status" value="1"/>
</dbReference>
<feature type="compositionally biased region" description="Pro residues" evidence="11">
    <location>
        <begin position="860"/>
        <end position="871"/>
    </location>
</feature>
<dbReference type="PROSITE" id="PS51192">
    <property type="entry name" value="HELICASE_ATP_BIND_1"/>
    <property type="match status" value="1"/>
</dbReference>
<dbReference type="CDD" id="cd18794">
    <property type="entry name" value="SF2_C_RecQ"/>
    <property type="match status" value="1"/>
</dbReference>
<comment type="catalytic activity">
    <reaction evidence="9">
        <text>Couples ATP hydrolysis with the unwinding of duplex DNA by translocating in the 3'-5' direction.</text>
        <dbReference type="EC" id="5.6.2.4"/>
    </reaction>
</comment>
<dbReference type="Pfam" id="PF09382">
    <property type="entry name" value="RQC"/>
    <property type="match status" value="1"/>
</dbReference>
<gene>
    <name evidence="15" type="ORF">KFL_003810040</name>
</gene>
<proteinExistence type="inferred from homology"/>
<dbReference type="InterPro" id="IPR027417">
    <property type="entry name" value="P-loop_NTPase"/>
</dbReference>
<sequence>MAPQTSTFTSGFRGFGVTPKIPQGRTMHSALKDFFGHSTFRPLQQEIVEAVLAGRDCLTVMATGSGKSLCYQLPPLVSGKPAIIVSPLISLMQDQVMALQQRGIKAQFLGSAQADYSVEARAKVGEFTHLYITPEKAMALPMTYWADMLSGCGISLLAVDEAHCVSEWGHDFRPEYQRLGQLRELLPNIPFIALTATATEKVRLDIARSLRLANPYIAISTFDRPNLFYSAKPLDLTVTKELIIALKEDMKRGGSTIIYCPTIKDVGLMMDALQDAGIHSLPYHASLSPRQREEAHRAFSADRLQVIVATVAFGMGIDKPDIRRVIHYGCPKSLEAYYQESGRAGRDGLDAECVLYYRRGDFSRVNFYADSATTAERARAVKEAFAAAQRYCTTGGCRRATILSYFGERPADVSCGACDNCTNDAAELRDFAPEAALLLSAVEQTRGNFGLNMPIDVLRGSRQKKVLERRFELCQVFGQGKQNSATWWKVLADQLLSAGYLEQNVRNEFTTVGLTPAGRRFLDETNRCQTTPPKLELPVPPEIEAEEARSIPRRLSGESPAGVNAPQGAATQVGQSQLGAESGASVNGGEYMSLKQMKQQIVEERMRKAREVAVQNAAAKEAKLLQGLSPEEIELYQRLLVIRTELARAIRTSPYMVLLEPVILNLVRMRPSSTARLAQVDGVNQWLVQTHGPRLLAGLHEACRQLALPLDAQLPPVTPPGMPASGARMPAGTGRPAGAGARPVAEESWRLFHEQGWTLAQIATAPERPKAIQPSTVFGHLCECAGLGYDMDWPRLMEATNTAPRTPETVAMMRAVLAAVEKVGEERLTPIKELVGDEVSFDQIKLVLAMQKAQLDLPGIFPPGAPSPPADPGTSAREPVPTATESPATDEPNLASPLSGYLNPCTPKMGDSPESVLDFRSPSPLPGAGTGARTAGQPAVTTNGGTKTHVHTAASVNPVVNPGVSPGLASAAPSFTGPQKRAIPEWMQSGKPAGAKARRVEALKAHRAPCPGRGVLAAVPANGGALKAEDLVKWLQSVEAATFEHFTATFPTIPKDEIRGHLSQLEADFTIYKKGYLYKLM</sequence>
<evidence type="ECO:0000256" key="2">
    <source>
        <dbReference type="ARBA" id="ARBA00005446"/>
    </source>
</evidence>
<feature type="compositionally biased region" description="Polar residues" evidence="11">
    <location>
        <begin position="569"/>
        <end position="579"/>
    </location>
</feature>
<dbReference type="GO" id="GO:0005737">
    <property type="term" value="C:cytoplasm"/>
    <property type="evidence" value="ECO:0000318"/>
    <property type="project" value="GO_Central"/>
</dbReference>
<feature type="domain" description="HRDC" evidence="12">
    <location>
        <begin position="629"/>
        <end position="709"/>
    </location>
</feature>
<dbReference type="NCBIfam" id="TIGR00614">
    <property type="entry name" value="recQ_fam"/>
    <property type="match status" value="1"/>
</dbReference>
<dbReference type="AlphaFoldDB" id="A0A1Y1IA94"/>
<evidence type="ECO:0000256" key="7">
    <source>
        <dbReference type="ARBA" id="ARBA00023125"/>
    </source>
</evidence>
<dbReference type="InterPro" id="IPR014001">
    <property type="entry name" value="Helicase_ATP-bd"/>
</dbReference>
<keyword evidence="8" id="KW-0413">Isomerase</keyword>
<evidence type="ECO:0000313" key="16">
    <source>
        <dbReference type="Proteomes" id="UP000054558"/>
    </source>
</evidence>
<dbReference type="Pfam" id="PF00271">
    <property type="entry name" value="Helicase_C"/>
    <property type="match status" value="1"/>
</dbReference>
<reference evidence="15 16" key="1">
    <citation type="journal article" date="2014" name="Nat. Commun.">
        <title>Klebsormidium flaccidum genome reveals primary factors for plant terrestrial adaptation.</title>
        <authorList>
            <person name="Hori K."/>
            <person name="Maruyama F."/>
            <person name="Fujisawa T."/>
            <person name="Togashi T."/>
            <person name="Yamamoto N."/>
            <person name="Seo M."/>
            <person name="Sato S."/>
            <person name="Yamada T."/>
            <person name="Mori H."/>
            <person name="Tajima N."/>
            <person name="Moriyama T."/>
            <person name="Ikeuchi M."/>
            <person name="Watanabe M."/>
            <person name="Wada H."/>
            <person name="Kobayashi K."/>
            <person name="Saito M."/>
            <person name="Masuda T."/>
            <person name="Sasaki-Sekimoto Y."/>
            <person name="Mashiguchi K."/>
            <person name="Awai K."/>
            <person name="Shimojima M."/>
            <person name="Masuda S."/>
            <person name="Iwai M."/>
            <person name="Nobusawa T."/>
            <person name="Narise T."/>
            <person name="Kondo S."/>
            <person name="Saito H."/>
            <person name="Sato R."/>
            <person name="Murakawa M."/>
            <person name="Ihara Y."/>
            <person name="Oshima-Yamada Y."/>
            <person name="Ohtaka K."/>
            <person name="Satoh M."/>
            <person name="Sonobe K."/>
            <person name="Ishii M."/>
            <person name="Ohtani R."/>
            <person name="Kanamori-Sato M."/>
            <person name="Honoki R."/>
            <person name="Miyazaki D."/>
            <person name="Mochizuki H."/>
            <person name="Umetsu J."/>
            <person name="Higashi K."/>
            <person name="Shibata D."/>
            <person name="Kamiya Y."/>
            <person name="Sato N."/>
            <person name="Nakamura Y."/>
            <person name="Tabata S."/>
            <person name="Ida S."/>
            <person name="Kurokawa K."/>
            <person name="Ohta H."/>
        </authorList>
    </citation>
    <scope>NUCLEOTIDE SEQUENCE [LARGE SCALE GENOMIC DNA]</scope>
    <source>
        <strain evidence="15 16">NIES-2285</strain>
    </source>
</reference>
<dbReference type="Gene3D" id="1.10.10.10">
    <property type="entry name" value="Winged helix-like DNA-binding domain superfamily/Winged helix DNA-binding domain"/>
    <property type="match status" value="1"/>
</dbReference>
<organism evidence="15 16">
    <name type="scientific">Klebsormidium nitens</name>
    <name type="common">Green alga</name>
    <name type="synonym">Ulothrix nitens</name>
    <dbReference type="NCBI Taxonomy" id="105231"/>
    <lineage>
        <taxon>Eukaryota</taxon>
        <taxon>Viridiplantae</taxon>
        <taxon>Streptophyta</taxon>
        <taxon>Klebsormidiophyceae</taxon>
        <taxon>Klebsormidiales</taxon>
        <taxon>Klebsormidiaceae</taxon>
        <taxon>Klebsormidium</taxon>
    </lineage>
</organism>
<protein>
    <recommendedName>
        <fullName evidence="10">DNA 3'-5' helicase</fullName>
        <ecNumber evidence="10">5.6.2.4</ecNumber>
    </recommendedName>
</protein>
<dbReference type="Pfam" id="PF14493">
    <property type="entry name" value="HTH_40"/>
    <property type="match status" value="1"/>
</dbReference>
<dbReference type="GO" id="GO:0006260">
    <property type="term" value="P:DNA replication"/>
    <property type="evidence" value="ECO:0000318"/>
    <property type="project" value="GO_Central"/>
</dbReference>
<evidence type="ECO:0000256" key="3">
    <source>
        <dbReference type="ARBA" id="ARBA00022741"/>
    </source>
</evidence>
<keyword evidence="4" id="KW-0378">Hydrolase</keyword>
<dbReference type="InterPro" id="IPR001650">
    <property type="entry name" value="Helicase_C-like"/>
</dbReference>
<dbReference type="InterPro" id="IPR018982">
    <property type="entry name" value="RQC_domain"/>
</dbReference>
<evidence type="ECO:0000256" key="10">
    <source>
        <dbReference type="ARBA" id="ARBA00034808"/>
    </source>
</evidence>
<feature type="domain" description="Helicase ATP-binding" evidence="13">
    <location>
        <begin position="48"/>
        <end position="216"/>
    </location>
</feature>
<dbReference type="InterPro" id="IPR036388">
    <property type="entry name" value="WH-like_DNA-bd_sf"/>
</dbReference>
<dbReference type="OMA" id="VGLTHEI"/>
<dbReference type="SMART" id="SM00490">
    <property type="entry name" value="HELICc"/>
    <property type="match status" value="1"/>
</dbReference>
<keyword evidence="3" id="KW-0547">Nucleotide-binding</keyword>
<dbReference type="InterPro" id="IPR011545">
    <property type="entry name" value="DEAD/DEAH_box_helicase_dom"/>
</dbReference>
<dbReference type="Pfam" id="PF00570">
    <property type="entry name" value="HRDC"/>
    <property type="match status" value="1"/>
</dbReference>
<feature type="domain" description="Helicase C-terminal" evidence="14">
    <location>
        <begin position="238"/>
        <end position="389"/>
    </location>
</feature>
<evidence type="ECO:0000256" key="1">
    <source>
        <dbReference type="ARBA" id="ARBA00001947"/>
    </source>
</evidence>
<dbReference type="InterPro" id="IPR036390">
    <property type="entry name" value="WH_DNA-bd_sf"/>
</dbReference>
<evidence type="ECO:0000256" key="4">
    <source>
        <dbReference type="ARBA" id="ARBA00022801"/>
    </source>
</evidence>
<dbReference type="SUPFAM" id="SSF47819">
    <property type="entry name" value="HRDC-like"/>
    <property type="match status" value="1"/>
</dbReference>
<dbReference type="GO" id="GO:0005634">
    <property type="term" value="C:nucleus"/>
    <property type="evidence" value="ECO:0000318"/>
    <property type="project" value="GO_Central"/>
</dbReference>
<evidence type="ECO:0000256" key="8">
    <source>
        <dbReference type="ARBA" id="ARBA00023235"/>
    </source>
</evidence>
<dbReference type="InterPro" id="IPR004589">
    <property type="entry name" value="DNA_helicase_ATP-dep_RecQ"/>
</dbReference>
<keyword evidence="16" id="KW-1185">Reference proteome</keyword>
<accession>A0A1Y1IA94</accession>
<dbReference type="SMART" id="SM00956">
    <property type="entry name" value="RQC"/>
    <property type="match status" value="1"/>
</dbReference>
<dbReference type="EC" id="5.6.2.4" evidence="10"/>
<dbReference type="InterPro" id="IPR002121">
    <property type="entry name" value="HRDC_dom"/>
</dbReference>
<evidence type="ECO:0000259" key="14">
    <source>
        <dbReference type="PROSITE" id="PS51194"/>
    </source>
</evidence>
<dbReference type="Proteomes" id="UP000054558">
    <property type="component" value="Unassembled WGS sequence"/>
</dbReference>
<keyword evidence="7" id="KW-0238">DNA-binding</keyword>
<evidence type="ECO:0000259" key="13">
    <source>
        <dbReference type="PROSITE" id="PS51192"/>
    </source>
</evidence>
<dbReference type="EMBL" id="DF237330">
    <property type="protein sequence ID" value="GAQ87840.1"/>
    <property type="molecule type" value="Genomic_DNA"/>
</dbReference>
<comment type="similarity">
    <text evidence="2">Belongs to the helicase family. RecQ subfamily.</text>
</comment>
<dbReference type="PANTHER" id="PTHR13710">
    <property type="entry name" value="DNA HELICASE RECQ FAMILY MEMBER"/>
    <property type="match status" value="1"/>
</dbReference>
<dbReference type="OrthoDB" id="10261556at2759"/>
<dbReference type="PROSITE" id="PS51194">
    <property type="entry name" value="HELICASE_CTER"/>
    <property type="match status" value="1"/>
</dbReference>
<dbReference type="STRING" id="105231.A0A1Y1IA94"/>
<evidence type="ECO:0000256" key="9">
    <source>
        <dbReference type="ARBA" id="ARBA00034617"/>
    </source>
</evidence>
<dbReference type="GO" id="GO:0005694">
    <property type="term" value="C:chromosome"/>
    <property type="evidence" value="ECO:0000318"/>
    <property type="project" value="GO_Central"/>
</dbReference>
<dbReference type="InterPro" id="IPR032284">
    <property type="entry name" value="RecQ_Zn-bd"/>
</dbReference>
<dbReference type="SMART" id="SM00341">
    <property type="entry name" value="HRDC"/>
    <property type="match status" value="1"/>
</dbReference>
<feature type="region of interest" description="Disordered" evidence="11">
    <location>
        <begin position="529"/>
        <end position="585"/>
    </location>
</feature>
<dbReference type="GO" id="GO:0005524">
    <property type="term" value="F:ATP binding"/>
    <property type="evidence" value="ECO:0007669"/>
    <property type="project" value="UniProtKB-KW"/>
</dbReference>
<dbReference type="GO" id="GO:0000724">
    <property type="term" value="P:double-strand break repair via homologous recombination"/>
    <property type="evidence" value="ECO:0000318"/>
    <property type="project" value="GO_Central"/>
</dbReference>
<dbReference type="Pfam" id="PF00270">
    <property type="entry name" value="DEAD"/>
    <property type="match status" value="1"/>
</dbReference>
<dbReference type="SUPFAM" id="SSF46785">
    <property type="entry name" value="Winged helix' DNA-binding domain"/>
    <property type="match status" value="1"/>
</dbReference>
<dbReference type="SUPFAM" id="SSF52540">
    <property type="entry name" value="P-loop containing nucleoside triphosphate hydrolases"/>
    <property type="match status" value="1"/>
</dbReference>
<comment type="cofactor">
    <cofactor evidence="1">
        <name>Zn(2+)</name>
        <dbReference type="ChEBI" id="CHEBI:29105"/>
    </cofactor>
</comment>
<dbReference type="InterPro" id="IPR010997">
    <property type="entry name" value="HRDC-like_sf"/>
</dbReference>
<name>A0A1Y1IA94_KLENI</name>
<dbReference type="InterPro" id="IPR029491">
    <property type="entry name" value="Helicase_HTH"/>
</dbReference>
<dbReference type="PANTHER" id="PTHR13710:SF120">
    <property type="entry name" value="BIFUNCTIONAL 3'-5' EXONUCLEASE_ATP-DEPENDENT HELICASE WRN"/>
    <property type="match status" value="1"/>
</dbReference>
<dbReference type="GO" id="GO:0043138">
    <property type="term" value="F:3'-5' DNA helicase activity"/>
    <property type="evidence" value="ECO:0000318"/>
    <property type="project" value="GO_Central"/>
</dbReference>
<dbReference type="Gene3D" id="3.40.50.300">
    <property type="entry name" value="P-loop containing nucleotide triphosphate hydrolases"/>
    <property type="match status" value="2"/>
</dbReference>
<keyword evidence="5 15" id="KW-0347">Helicase</keyword>
<dbReference type="Pfam" id="PF16124">
    <property type="entry name" value="RecQ_Zn_bind"/>
    <property type="match status" value="1"/>
</dbReference>
<dbReference type="GO" id="GO:0009378">
    <property type="term" value="F:four-way junction helicase activity"/>
    <property type="evidence" value="ECO:0000318"/>
    <property type="project" value="GO_Central"/>
</dbReference>
<evidence type="ECO:0000256" key="6">
    <source>
        <dbReference type="ARBA" id="ARBA00022840"/>
    </source>
</evidence>
<dbReference type="InterPro" id="IPR044876">
    <property type="entry name" value="HRDC_dom_sf"/>
</dbReference>
<keyword evidence="6" id="KW-0067">ATP-binding</keyword>
<dbReference type="GO" id="GO:0003677">
    <property type="term" value="F:DNA binding"/>
    <property type="evidence" value="ECO:0007669"/>
    <property type="project" value="UniProtKB-KW"/>
</dbReference>